<feature type="transmembrane region" description="Helical" evidence="7">
    <location>
        <begin position="156"/>
        <end position="175"/>
    </location>
</feature>
<keyword evidence="3" id="KW-1003">Cell membrane</keyword>
<reference evidence="9" key="1">
    <citation type="journal article" date="2019" name="Int. J. Syst. Evol. Microbiol.">
        <title>The Global Catalogue of Microorganisms (GCM) 10K type strain sequencing project: providing services to taxonomists for standard genome sequencing and annotation.</title>
        <authorList>
            <consortium name="The Broad Institute Genomics Platform"/>
            <consortium name="The Broad Institute Genome Sequencing Center for Infectious Disease"/>
            <person name="Wu L."/>
            <person name="Ma J."/>
        </authorList>
    </citation>
    <scope>NUCLEOTIDE SEQUENCE [LARGE SCALE GENOMIC DNA]</scope>
    <source>
        <strain evidence="9">CGMCC 1.10130</strain>
    </source>
</reference>
<dbReference type="GO" id="GO:0005886">
    <property type="term" value="C:plasma membrane"/>
    <property type="evidence" value="ECO:0007669"/>
    <property type="project" value="UniProtKB-SubCell"/>
</dbReference>
<keyword evidence="6 7" id="KW-0472">Membrane</keyword>
<evidence type="ECO:0000313" key="8">
    <source>
        <dbReference type="EMBL" id="GGA84353.1"/>
    </source>
</evidence>
<evidence type="ECO:0000313" key="9">
    <source>
        <dbReference type="Proteomes" id="UP000619743"/>
    </source>
</evidence>
<dbReference type="InterPro" id="IPR050833">
    <property type="entry name" value="Poly_Biosynth_Transport"/>
</dbReference>
<keyword evidence="4 7" id="KW-0812">Transmembrane</keyword>
<dbReference type="PANTHER" id="PTHR30250">
    <property type="entry name" value="PST FAMILY PREDICTED COLANIC ACID TRANSPORTER"/>
    <property type="match status" value="1"/>
</dbReference>
<evidence type="ECO:0000256" key="6">
    <source>
        <dbReference type="ARBA" id="ARBA00023136"/>
    </source>
</evidence>
<evidence type="ECO:0000256" key="3">
    <source>
        <dbReference type="ARBA" id="ARBA00022475"/>
    </source>
</evidence>
<sequence length="315" mass="34464">MGFGAWSLVIGRISQSVFSAVITSLISDFKANYQIKTEHVEEIRSFGTPLFMMAMLTFFSGKTINLVVGAFYGASAFALLSMAKKGIQIFIDLSFKPINKILVATLARVEDSERVDAFYRTVSIAAFAIVPAYLGLGAVAEPFIMFFVGEKWQSSILLMTICCLGGPAAVMGYFLPNLMVASGVPKVALKLKITTLSFALLAPVLTIPYGIVAMMSATVVSTYISLPIRFYFAAKHTNVSLKTTFIKTLPFSLSSLLMFAAVKLMYHTNVVSELNLIIQLFLGVFVGGATYIALMFIFCRAVLYRMINEIRSIKG</sequence>
<dbReference type="AlphaFoldDB" id="A0A8J2U7I6"/>
<accession>A0A8J2U7I6</accession>
<dbReference type="Proteomes" id="UP000619743">
    <property type="component" value="Unassembled WGS sequence"/>
</dbReference>
<evidence type="ECO:0008006" key="10">
    <source>
        <dbReference type="Google" id="ProtNLM"/>
    </source>
</evidence>
<name>A0A8J2U7I6_9GAMM</name>
<protein>
    <recommendedName>
        <fullName evidence="10">Polysaccharide biosynthesis protein C-terminal domain-containing protein</fullName>
    </recommendedName>
</protein>
<feature type="transmembrane region" description="Helical" evidence="7">
    <location>
        <begin position="244"/>
        <end position="266"/>
    </location>
</feature>
<evidence type="ECO:0000256" key="1">
    <source>
        <dbReference type="ARBA" id="ARBA00004651"/>
    </source>
</evidence>
<feature type="transmembrane region" description="Helical" evidence="7">
    <location>
        <begin position="117"/>
        <end position="136"/>
    </location>
</feature>
<feature type="transmembrane region" description="Helical" evidence="7">
    <location>
        <begin position="187"/>
        <end position="205"/>
    </location>
</feature>
<feature type="transmembrane region" description="Helical" evidence="7">
    <location>
        <begin position="211"/>
        <end position="232"/>
    </location>
</feature>
<organism evidence="8 9">
    <name type="scientific">Neiella marina</name>
    <dbReference type="NCBI Taxonomy" id="508461"/>
    <lineage>
        <taxon>Bacteria</taxon>
        <taxon>Pseudomonadati</taxon>
        <taxon>Pseudomonadota</taxon>
        <taxon>Gammaproteobacteria</taxon>
        <taxon>Alteromonadales</taxon>
        <taxon>Echinimonadaceae</taxon>
        <taxon>Neiella</taxon>
    </lineage>
</organism>
<keyword evidence="9" id="KW-1185">Reference proteome</keyword>
<evidence type="ECO:0000256" key="5">
    <source>
        <dbReference type="ARBA" id="ARBA00022989"/>
    </source>
</evidence>
<comment type="caution">
    <text evidence="8">The sequence shown here is derived from an EMBL/GenBank/DDBJ whole genome shotgun (WGS) entry which is preliminary data.</text>
</comment>
<keyword evidence="5 7" id="KW-1133">Transmembrane helix</keyword>
<feature type="transmembrane region" description="Helical" evidence="7">
    <location>
        <begin position="50"/>
        <end position="80"/>
    </location>
</feature>
<comment type="subcellular location">
    <subcellularLocation>
        <location evidence="1">Cell membrane</location>
        <topology evidence="1">Multi-pass membrane protein</topology>
    </subcellularLocation>
</comment>
<dbReference type="PANTHER" id="PTHR30250:SF10">
    <property type="entry name" value="LIPOPOLYSACCHARIDE BIOSYNTHESIS PROTEIN WZXC"/>
    <property type="match status" value="1"/>
</dbReference>
<evidence type="ECO:0000256" key="2">
    <source>
        <dbReference type="ARBA" id="ARBA00007430"/>
    </source>
</evidence>
<proteinExistence type="inferred from homology"/>
<evidence type="ECO:0000256" key="7">
    <source>
        <dbReference type="SAM" id="Phobius"/>
    </source>
</evidence>
<evidence type="ECO:0000256" key="4">
    <source>
        <dbReference type="ARBA" id="ARBA00022692"/>
    </source>
</evidence>
<comment type="similarity">
    <text evidence="2">Belongs to the polysaccharide synthase family.</text>
</comment>
<dbReference type="EMBL" id="BMDX01000016">
    <property type="protein sequence ID" value="GGA84353.1"/>
    <property type="molecule type" value="Genomic_DNA"/>
</dbReference>
<dbReference type="Pfam" id="PF13440">
    <property type="entry name" value="Polysacc_synt_3"/>
    <property type="match status" value="1"/>
</dbReference>
<gene>
    <name evidence="8" type="ORF">GCM10011369_27990</name>
</gene>
<feature type="transmembrane region" description="Helical" evidence="7">
    <location>
        <begin position="278"/>
        <end position="303"/>
    </location>
</feature>